<keyword evidence="1" id="KW-1133">Transmembrane helix</keyword>
<dbReference type="InterPro" id="IPR013783">
    <property type="entry name" value="Ig-like_fold"/>
</dbReference>
<evidence type="ECO:0000313" key="2">
    <source>
        <dbReference type="EMBL" id="PIR84832.1"/>
    </source>
</evidence>
<evidence type="ECO:0000256" key="1">
    <source>
        <dbReference type="SAM" id="Phobius"/>
    </source>
</evidence>
<evidence type="ECO:0000313" key="3">
    <source>
        <dbReference type="Proteomes" id="UP000229344"/>
    </source>
</evidence>
<dbReference type="AlphaFoldDB" id="A0A2H0UEK4"/>
<gene>
    <name evidence="2" type="ORF">COU16_00385</name>
</gene>
<keyword evidence="1" id="KW-0812">Transmembrane</keyword>
<reference evidence="3" key="1">
    <citation type="submission" date="2017-09" db="EMBL/GenBank/DDBJ databases">
        <title>Depth-based differentiation of microbial function through sediment-hosted aquifers and enrichment of novel symbionts in the deep terrestrial subsurface.</title>
        <authorList>
            <person name="Probst A.J."/>
            <person name="Ladd B."/>
            <person name="Jarett J.K."/>
            <person name="Geller-Mcgrath D.E."/>
            <person name="Sieber C.M.K."/>
            <person name="Emerson J.B."/>
            <person name="Anantharaman K."/>
            <person name="Thomas B.C."/>
            <person name="Malmstrom R."/>
            <person name="Stieglmeier M."/>
            <person name="Klingl A."/>
            <person name="Woyke T."/>
            <person name="Ryan C.M."/>
            <person name="Banfield J.F."/>
        </authorList>
    </citation>
    <scope>NUCLEOTIDE SEQUENCE [LARGE SCALE GENOMIC DNA]</scope>
</reference>
<comment type="caution">
    <text evidence="2">The sequence shown here is derived from an EMBL/GenBank/DDBJ whole genome shotgun (WGS) entry which is preliminary data.</text>
</comment>
<sequence>MRSVHLSKYIRIGGIILLIGLAIWYAHFQARSLLAGPQIFLDTPVQTVQGNQIIPVRGHAENITKITLNGTTIHTDESGYFNTLLTLPAGYTIMTIHAEDRYGRETSFSQSLVYNPT</sequence>
<organism evidence="2 3">
    <name type="scientific">Candidatus Kaiserbacteria bacterium CG10_big_fil_rev_8_21_14_0_10_47_16</name>
    <dbReference type="NCBI Taxonomy" id="1974608"/>
    <lineage>
        <taxon>Bacteria</taxon>
        <taxon>Candidatus Kaiseribacteriota</taxon>
    </lineage>
</organism>
<feature type="transmembrane region" description="Helical" evidence="1">
    <location>
        <begin position="9"/>
        <end position="28"/>
    </location>
</feature>
<dbReference type="EMBL" id="PFBI01000003">
    <property type="protein sequence ID" value="PIR84832.1"/>
    <property type="molecule type" value="Genomic_DNA"/>
</dbReference>
<accession>A0A2H0UEK4</accession>
<protein>
    <recommendedName>
        <fullName evidence="4">Bacterial Ig domain-containing protein</fullName>
    </recommendedName>
</protein>
<dbReference type="Gene3D" id="2.60.40.10">
    <property type="entry name" value="Immunoglobulins"/>
    <property type="match status" value="1"/>
</dbReference>
<dbReference type="Proteomes" id="UP000229344">
    <property type="component" value="Unassembled WGS sequence"/>
</dbReference>
<evidence type="ECO:0008006" key="4">
    <source>
        <dbReference type="Google" id="ProtNLM"/>
    </source>
</evidence>
<proteinExistence type="predicted"/>
<name>A0A2H0UEK4_9BACT</name>
<keyword evidence="1" id="KW-0472">Membrane</keyword>